<dbReference type="GO" id="GO:0005737">
    <property type="term" value="C:cytoplasm"/>
    <property type="evidence" value="ECO:0007669"/>
    <property type="project" value="UniProtKB-SubCell"/>
</dbReference>
<dbReference type="HAMAP" id="MF_01805">
    <property type="entry name" value="ScpA"/>
    <property type="match status" value="1"/>
</dbReference>
<dbReference type="NCBIfam" id="NF000994">
    <property type="entry name" value="PRK00104.1-3"/>
    <property type="match status" value="1"/>
</dbReference>
<dbReference type="Gene3D" id="1.10.10.580">
    <property type="entry name" value="Structural maintenance of chromosome 1. Chain E"/>
    <property type="match status" value="1"/>
</dbReference>
<dbReference type="GO" id="GO:0051301">
    <property type="term" value="P:cell division"/>
    <property type="evidence" value="ECO:0007669"/>
    <property type="project" value="UniProtKB-KW"/>
</dbReference>
<protein>
    <recommendedName>
        <fullName evidence="2 3">Segregation and condensation protein A</fullName>
    </recommendedName>
</protein>
<dbReference type="HOGENOM" id="CLU_038686_3_1_14"/>
<keyword evidence="3" id="KW-0131">Cell cycle</keyword>
<keyword evidence="1 3" id="KW-0159">Chromosome partition</keyword>
<dbReference type="InterPro" id="IPR023093">
    <property type="entry name" value="ScpA-like_C"/>
</dbReference>
<dbReference type="Proteomes" id="UP000001845">
    <property type="component" value="Chromosome"/>
</dbReference>
<keyword evidence="3" id="KW-0132">Cell division</keyword>
<organism evidence="4 5">
    <name type="scientific">Mycoplasma crocodyli (strain ATCC 51981 / MP145)</name>
    <dbReference type="NCBI Taxonomy" id="512564"/>
    <lineage>
        <taxon>Bacteria</taxon>
        <taxon>Bacillati</taxon>
        <taxon>Mycoplasmatota</taxon>
        <taxon>Mollicutes</taxon>
        <taxon>Mycoplasmataceae</taxon>
        <taxon>Mycoplasma</taxon>
    </lineage>
</organism>
<comment type="subunit">
    <text evidence="3">Component of a cohesin-like complex composed of ScpA, ScpB and the Smc homodimer, in which ScpA and ScpB bind to the head domain of Smc. The presence of the three proteins is required for the association of the complex with DNA.</text>
</comment>
<proteinExistence type="inferred from homology"/>
<comment type="similarity">
    <text evidence="3">Belongs to the ScpA family.</text>
</comment>
<gene>
    <name evidence="3 4" type="primary">scpA</name>
    <name evidence="4" type="ordered locus">MCRO_0518</name>
</gene>
<evidence type="ECO:0000256" key="2">
    <source>
        <dbReference type="ARBA" id="ARBA00044777"/>
    </source>
</evidence>
<reference evidence="4 5" key="3">
    <citation type="journal article" date="2011" name="J. Bacteriol.">
        <title>Genome sequences of Mycoplasma alligatoris A21JP2T and Mycoplasma crocodyli MP145T.</title>
        <authorList>
            <person name="Brown D.R."/>
            <person name="Farmerie W.G."/>
            <person name="May M."/>
            <person name="Benders G.A."/>
            <person name="Durkin A.S."/>
            <person name="Hlavinka K."/>
            <person name="Hostetler J."/>
            <person name="Jackson J."/>
            <person name="Johnson J."/>
            <person name="Miller R.H."/>
            <person name="Paralanov V."/>
            <person name="Radune D."/>
            <person name="Szczypinski B."/>
            <person name="Glass J.I."/>
        </authorList>
    </citation>
    <scope>NUCLEOTIDE SEQUENCE [LARGE SCALE GENOMIC DNA]</scope>
    <source>
        <strain evidence="5">ATCC 51981 / MP145</strain>
    </source>
</reference>
<reference key="2">
    <citation type="submission" date="2010-03" db="EMBL/GenBank/DDBJ databases">
        <authorList>
            <person name="Ma Z."/>
            <person name="Wang X."/>
            <person name="Liu H."/>
        </authorList>
    </citation>
    <scope>NUCLEOTIDE SEQUENCE</scope>
    <source>
        <strain>MP145</strain>
    </source>
</reference>
<reference evidence="5" key="1">
    <citation type="submission" date="2010-03" db="EMBL/GenBank/DDBJ databases">
        <title>The complete genome of Mycoplasma crocodyli MP145.</title>
        <authorList>
            <person name="Glass J.I."/>
            <person name="Durkin A.S."/>
            <person name="Hostetler J."/>
            <person name="Jackson J."/>
            <person name="Johnson J."/>
            <person name="May M.A."/>
            <person name="Paralanov V."/>
            <person name="Radune D."/>
            <person name="Szczypinski B."/>
            <person name="Brown D.R."/>
        </authorList>
    </citation>
    <scope>NUCLEOTIDE SEQUENCE [LARGE SCALE GENOMIC DNA]</scope>
    <source>
        <strain evidence="5">ATCC 51981 / MP145</strain>
    </source>
</reference>
<name>D5E5U6_MYCCM</name>
<sequence>MEQQFFNDSYNIKLDDFDGPLDLLLSLVQDKKVDIMTINLAELATQYLEIINNLKESQIDIAGDYLVMAATLIQIKARMLLKEPEEVDEELEEDSRAILQRLAEYQQFKEVSGSLRENELLRKDIFIKKPSTLEEYIVDKDSSKLDGNSNPYQLINVLRKMFERMYALRLRRTKLETFTLTPKDQEAYIKDLFLKYENVTFEMIFTLPSLNHFVITLVALLDLARKQEILITQTSQFGEILINKGPEYEK</sequence>
<comment type="subcellular location">
    <subcellularLocation>
        <location evidence="3">Cytoplasm</location>
    </subcellularLocation>
    <text evidence="3">Associated with two foci at the outer edges of the nucleoid region in young cells, and at four foci within both cell halves in older cells.</text>
</comment>
<dbReference type="KEGG" id="mcd:MCRO_0518"/>
<comment type="function">
    <text evidence="3">Participates in chromosomal partition during cell division. May act via the formation of a condensin-like complex containing Smc and ScpB that pull DNA away from mid-cell into both cell halves.</text>
</comment>
<dbReference type="RefSeq" id="WP_013054408.1">
    <property type="nucleotide sequence ID" value="NC_014014.1"/>
</dbReference>
<dbReference type="EMBL" id="CP001991">
    <property type="protein sequence ID" value="ADE19631.1"/>
    <property type="molecule type" value="Genomic_DNA"/>
</dbReference>
<dbReference type="AlphaFoldDB" id="D5E5U6"/>
<keyword evidence="3" id="KW-0963">Cytoplasm</keyword>
<evidence type="ECO:0000313" key="4">
    <source>
        <dbReference type="EMBL" id="ADE19631.1"/>
    </source>
</evidence>
<dbReference type="OrthoDB" id="9811016at2"/>
<evidence type="ECO:0000313" key="5">
    <source>
        <dbReference type="Proteomes" id="UP000001845"/>
    </source>
</evidence>
<evidence type="ECO:0000256" key="3">
    <source>
        <dbReference type="HAMAP-Rule" id="MF_01805"/>
    </source>
</evidence>
<dbReference type="GO" id="GO:0006260">
    <property type="term" value="P:DNA replication"/>
    <property type="evidence" value="ECO:0007669"/>
    <property type="project" value="UniProtKB-UniRule"/>
</dbReference>
<accession>D5E5U6</accession>
<evidence type="ECO:0000256" key="1">
    <source>
        <dbReference type="ARBA" id="ARBA00022829"/>
    </source>
</evidence>
<dbReference type="GO" id="GO:0007059">
    <property type="term" value="P:chromosome segregation"/>
    <property type="evidence" value="ECO:0007669"/>
    <property type="project" value="UniProtKB-UniRule"/>
</dbReference>
<dbReference type="STRING" id="512564.MCRO_0518"/>
<dbReference type="Gene3D" id="6.10.250.2410">
    <property type="match status" value="1"/>
</dbReference>
<dbReference type="PANTHER" id="PTHR33969">
    <property type="entry name" value="SEGREGATION AND CONDENSATION PROTEIN A"/>
    <property type="match status" value="1"/>
</dbReference>
<dbReference type="PANTHER" id="PTHR33969:SF2">
    <property type="entry name" value="SEGREGATION AND CONDENSATION PROTEIN A"/>
    <property type="match status" value="1"/>
</dbReference>
<dbReference type="eggNOG" id="COG1354">
    <property type="taxonomic scope" value="Bacteria"/>
</dbReference>
<dbReference type="Pfam" id="PF02616">
    <property type="entry name" value="SMC_ScpA"/>
    <property type="match status" value="1"/>
</dbReference>
<dbReference type="InterPro" id="IPR003768">
    <property type="entry name" value="ScpA"/>
</dbReference>
<keyword evidence="5" id="KW-1185">Reference proteome</keyword>